<proteinExistence type="predicted"/>
<evidence type="ECO:0000313" key="2">
    <source>
        <dbReference type="EMBL" id="GAP39468.1"/>
    </source>
</evidence>
<keyword evidence="3" id="KW-1185">Reference proteome</keyword>
<protein>
    <submittedName>
        <fullName evidence="2">Uncharacterized protein</fullName>
    </submittedName>
</protein>
<dbReference type="RefSeq" id="WP_154664734.1">
    <property type="nucleotide sequence ID" value="NZ_DF968179.1"/>
</dbReference>
<sequence length="54" mass="6210">METIVPTEIHLPVSNPAAVNSLELGLVILFSILVTILIFFVVKIIIDFRRFRYH</sequence>
<accession>A0A0K8P9X6</accession>
<evidence type="ECO:0000313" key="3">
    <source>
        <dbReference type="Proteomes" id="UP000053370"/>
    </source>
</evidence>
<dbReference type="STRING" id="1678840.ATC1_11403"/>
<evidence type="ECO:0000256" key="1">
    <source>
        <dbReference type="SAM" id="Phobius"/>
    </source>
</evidence>
<organism evidence="2">
    <name type="scientific">Flexilinea flocculi</name>
    <dbReference type="NCBI Taxonomy" id="1678840"/>
    <lineage>
        <taxon>Bacteria</taxon>
        <taxon>Bacillati</taxon>
        <taxon>Chloroflexota</taxon>
        <taxon>Anaerolineae</taxon>
        <taxon>Anaerolineales</taxon>
        <taxon>Anaerolineaceae</taxon>
        <taxon>Flexilinea</taxon>
    </lineage>
</organism>
<keyword evidence="1" id="KW-1133">Transmembrane helix</keyword>
<keyword evidence="1" id="KW-0812">Transmembrane</keyword>
<dbReference type="Proteomes" id="UP000053370">
    <property type="component" value="Unassembled WGS sequence"/>
</dbReference>
<gene>
    <name evidence="2" type="ORF">ATC1_11403</name>
</gene>
<keyword evidence="1" id="KW-0472">Membrane</keyword>
<feature type="transmembrane region" description="Helical" evidence="1">
    <location>
        <begin position="24"/>
        <end position="46"/>
    </location>
</feature>
<dbReference type="AlphaFoldDB" id="A0A0K8P9X6"/>
<reference evidence="2" key="1">
    <citation type="journal article" date="2015" name="Genome Announc.">
        <title>Draft Genome Sequence of Anaerolineae Strain TC1, a Novel Isolate from a Methanogenic Wastewater Treatment System.</title>
        <authorList>
            <person name="Matsuura N."/>
            <person name="Tourlousse D.M."/>
            <person name="Sun L."/>
            <person name="Toyonaga M."/>
            <person name="Kuroda K."/>
            <person name="Ohashi A."/>
            <person name="Cruz R."/>
            <person name="Yamaguchi T."/>
            <person name="Sekiguchi Y."/>
        </authorList>
    </citation>
    <scope>NUCLEOTIDE SEQUENCE [LARGE SCALE GENOMIC DNA]</scope>
    <source>
        <strain evidence="2">TC1</strain>
    </source>
</reference>
<name>A0A0K8P9X6_9CHLR</name>
<dbReference type="EMBL" id="DF968179">
    <property type="protein sequence ID" value="GAP39468.1"/>
    <property type="molecule type" value="Genomic_DNA"/>
</dbReference>